<feature type="compositionally biased region" description="Low complexity" evidence="4">
    <location>
        <begin position="397"/>
        <end position="410"/>
    </location>
</feature>
<comment type="caution">
    <text evidence="6">The sequence shown here is derived from an EMBL/GenBank/DDBJ whole genome shotgun (WGS) entry which is preliminary data.</text>
</comment>
<evidence type="ECO:0000256" key="4">
    <source>
        <dbReference type="SAM" id="MobiDB-lite"/>
    </source>
</evidence>
<evidence type="ECO:0000313" key="7">
    <source>
        <dbReference type="Proteomes" id="UP000241890"/>
    </source>
</evidence>
<evidence type="ECO:0000259" key="5">
    <source>
        <dbReference type="PROSITE" id="PS51698"/>
    </source>
</evidence>
<proteinExistence type="predicted"/>
<dbReference type="PANTHER" id="PTHR24171">
    <property type="entry name" value="ANKYRIN REPEAT DOMAIN-CONTAINING PROTEIN 39-RELATED"/>
    <property type="match status" value="1"/>
</dbReference>
<dbReference type="SUPFAM" id="SSF57850">
    <property type="entry name" value="RING/U-box"/>
    <property type="match status" value="1"/>
</dbReference>
<dbReference type="PROSITE" id="PS50297">
    <property type="entry name" value="ANK_REP_REGION"/>
    <property type="match status" value="1"/>
</dbReference>
<feature type="compositionally biased region" description="Basic and acidic residues" evidence="4">
    <location>
        <begin position="377"/>
        <end position="396"/>
    </location>
</feature>
<evidence type="ECO:0000313" key="6">
    <source>
        <dbReference type="EMBL" id="GBG26787.1"/>
    </source>
</evidence>
<evidence type="ECO:0000256" key="3">
    <source>
        <dbReference type="PROSITE-ProRule" id="PRU00023"/>
    </source>
</evidence>
<dbReference type="InterPro" id="IPR013083">
    <property type="entry name" value="Znf_RING/FYVE/PHD"/>
</dbReference>
<feature type="region of interest" description="Disordered" evidence="4">
    <location>
        <begin position="79"/>
        <end position="122"/>
    </location>
</feature>
<dbReference type="PANTHER" id="PTHR24171:SF8">
    <property type="entry name" value="BRCA1-ASSOCIATED RING DOMAIN PROTEIN 1"/>
    <property type="match status" value="1"/>
</dbReference>
<feature type="compositionally biased region" description="Acidic residues" evidence="4">
    <location>
        <begin position="111"/>
        <end position="120"/>
    </location>
</feature>
<dbReference type="GO" id="GO:0004842">
    <property type="term" value="F:ubiquitin-protein transferase activity"/>
    <property type="evidence" value="ECO:0007669"/>
    <property type="project" value="InterPro"/>
</dbReference>
<dbReference type="Pfam" id="PF12796">
    <property type="entry name" value="Ank_2"/>
    <property type="match status" value="2"/>
</dbReference>
<gene>
    <name evidence="6" type="ORF">FCC1311_030092</name>
</gene>
<feature type="region of interest" description="Disordered" evidence="4">
    <location>
        <begin position="463"/>
        <end position="487"/>
    </location>
</feature>
<evidence type="ECO:0000256" key="1">
    <source>
        <dbReference type="ARBA" id="ARBA00022737"/>
    </source>
</evidence>
<dbReference type="Gene3D" id="3.30.40.10">
    <property type="entry name" value="Zinc/RING finger domain, C3HC4 (zinc finger)"/>
    <property type="match status" value="1"/>
</dbReference>
<feature type="repeat" description="ANK" evidence="3">
    <location>
        <begin position="196"/>
        <end position="228"/>
    </location>
</feature>
<dbReference type="EMBL" id="BEYU01000023">
    <property type="protein sequence ID" value="GBG26787.1"/>
    <property type="molecule type" value="Genomic_DNA"/>
</dbReference>
<dbReference type="SUPFAM" id="SSF48403">
    <property type="entry name" value="Ankyrin repeat"/>
    <property type="match status" value="1"/>
</dbReference>
<feature type="region of interest" description="Disordered" evidence="4">
    <location>
        <begin position="363"/>
        <end position="418"/>
    </location>
</feature>
<dbReference type="Proteomes" id="UP000241890">
    <property type="component" value="Unassembled WGS sequence"/>
</dbReference>
<name>A0A2R5G6V1_9STRA</name>
<sequence>MGGAASAQAELQQMVACTFMLGQALSRAFPEIYTINDFHANKEKLRRQMRREEEKRLANTVPMVFLNPDGTVTPVRFVDAHGNPVRGGDSDDDDDNDKDCAGRNPRQIQDGNEDEDEDGSDQVPLSDCVILEYQDREVPVALATIGEPNESGWTILHACCHQQACIPAAEKIIAVMVERGIDVDQKTTRGPGSYATGWTALHMACAYGLTPVVSALLAAGADVETTNSIGWKPLYEAVHRGYTDIARLLLKATATPDEIIPASLIAPYHAQYPLAHACRQNHPEVVTVLLEAGGAHVDAQNEGGWTALHEAVFFRHEACVRTLIDHNCNLLIKTKQGYTALHFESAPAIRELLLSKLDDADREKYARPGPPEPEDATTTRDTIESKRAAPESKTCDSDGSNNKNDNNNASELDGASHRPEYRLLGDLPDFKANSFMQTVPNVAAAEDNETGKEAARRRIAERKRLRAERKKRTKGARTQGAAPPEQGVPEEYACQLTGKLLVDPVTTMYGNHFEKSALQAWIKSQGNLCPITGQPLSESEMVIDTDLRIEISDWQLKKALSDGDNNAVELTDDADDAQARAASPERGTTKQASLHRVNIPPVKDDLYEFD</sequence>
<dbReference type="InterPro" id="IPR036770">
    <property type="entry name" value="Ankyrin_rpt-contain_sf"/>
</dbReference>
<organism evidence="6 7">
    <name type="scientific">Hondaea fermentalgiana</name>
    <dbReference type="NCBI Taxonomy" id="2315210"/>
    <lineage>
        <taxon>Eukaryota</taxon>
        <taxon>Sar</taxon>
        <taxon>Stramenopiles</taxon>
        <taxon>Bigyra</taxon>
        <taxon>Labyrinthulomycetes</taxon>
        <taxon>Thraustochytrida</taxon>
        <taxon>Thraustochytriidae</taxon>
        <taxon>Hondaea</taxon>
    </lineage>
</organism>
<dbReference type="Pfam" id="PF04564">
    <property type="entry name" value="U-box"/>
    <property type="match status" value="1"/>
</dbReference>
<dbReference type="InterPro" id="IPR045210">
    <property type="entry name" value="RING-Ubox_PUB"/>
</dbReference>
<dbReference type="GO" id="GO:0085020">
    <property type="term" value="P:protein K6-linked ubiquitination"/>
    <property type="evidence" value="ECO:0007669"/>
    <property type="project" value="TreeGrafter"/>
</dbReference>
<keyword evidence="2 3" id="KW-0040">ANK repeat</keyword>
<accession>A0A2R5G6V1</accession>
<dbReference type="InterPro" id="IPR003613">
    <property type="entry name" value="Ubox_domain"/>
</dbReference>
<reference evidence="6 7" key="1">
    <citation type="submission" date="2017-12" db="EMBL/GenBank/DDBJ databases">
        <title>Sequencing, de novo assembly and annotation of complete genome of a new Thraustochytrid species, strain FCC1311.</title>
        <authorList>
            <person name="Sedici K."/>
            <person name="Godart F."/>
            <person name="Aiese Cigliano R."/>
            <person name="Sanseverino W."/>
            <person name="Barakat M."/>
            <person name="Ortet P."/>
            <person name="Marechal E."/>
            <person name="Cagnac O."/>
            <person name="Amato A."/>
        </authorList>
    </citation>
    <scope>NUCLEOTIDE SEQUENCE [LARGE SCALE GENOMIC DNA]</scope>
</reference>
<dbReference type="SMART" id="SM00504">
    <property type="entry name" value="Ubox"/>
    <property type="match status" value="1"/>
</dbReference>
<evidence type="ECO:0000256" key="2">
    <source>
        <dbReference type="ARBA" id="ARBA00023043"/>
    </source>
</evidence>
<feature type="region of interest" description="Disordered" evidence="4">
    <location>
        <begin position="567"/>
        <end position="597"/>
    </location>
</feature>
<protein>
    <submittedName>
        <fullName evidence="6">Ankyrin repeat domain-containing protein 27</fullName>
    </submittedName>
</protein>
<keyword evidence="7" id="KW-1185">Reference proteome</keyword>
<dbReference type="AlphaFoldDB" id="A0A2R5G6V1"/>
<dbReference type="SMART" id="SM00248">
    <property type="entry name" value="ANK"/>
    <property type="match status" value="5"/>
</dbReference>
<feature type="compositionally biased region" description="Basic residues" evidence="4">
    <location>
        <begin position="463"/>
        <end position="475"/>
    </location>
</feature>
<dbReference type="CDD" id="cd16664">
    <property type="entry name" value="RING-Ubox_PUB"/>
    <property type="match status" value="1"/>
</dbReference>
<dbReference type="PROSITE" id="PS51698">
    <property type="entry name" value="U_BOX"/>
    <property type="match status" value="1"/>
</dbReference>
<dbReference type="PROSITE" id="PS50088">
    <property type="entry name" value="ANK_REPEAT"/>
    <property type="match status" value="1"/>
</dbReference>
<dbReference type="Gene3D" id="1.25.40.20">
    <property type="entry name" value="Ankyrin repeat-containing domain"/>
    <property type="match status" value="3"/>
</dbReference>
<keyword evidence="1" id="KW-0677">Repeat</keyword>
<feature type="domain" description="U-box" evidence="5">
    <location>
        <begin position="487"/>
        <end position="561"/>
    </location>
</feature>
<dbReference type="InParanoid" id="A0A2R5G6V1"/>
<dbReference type="InterPro" id="IPR002110">
    <property type="entry name" value="Ankyrin_rpt"/>
</dbReference>
<dbReference type="OrthoDB" id="20872at2759"/>